<keyword evidence="1" id="KW-1133">Transmembrane helix</keyword>
<comment type="caution">
    <text evidence="2">The sequence shown here is derived from an EMBL/GenBank/DDBJ whole genome shotgun (WGS) entry which is preliminary data.</text>
</comment>
<proteinExistence type="predicted"/>
<accession>A0A3F3IKQ0</accession>
<dbReference type="GO" id="GO:0003677">
    <property type="term" value="F:DNA binding"/>
    <property type="evidence" value="ECO:0007669"/>
    <property type="project" value="InterPro"/>
</dbReference>
<name>A0A3F3IKQ0_SALER</name>
<protein>
    <submittedName>
        <fullName evidence="2">Uncharacterized protein</fullName>
    </submittedName>
</protein>
<keyword evidence="1" id="KW-0472">Membrane</keyword>
<dbReference type="Proteomes" id="UP000852880">
    <property type="component" value="Unassembled WGS sequence"/>
</dbReference>
<sequence length="224" mass="26066">MIAGKTVYVMVGCNYFIIGLRHFFMDGDINFKFIEAVHDIDFSHEEVPYVLLVLNTVNVDSLKKFKNAIDFINGINLPVKTGVLVSEFNAYLTYYAFKKIRGKVTFFNSHNLTNGIFRRGFLSWLEGKTFRPARVVYRYRDESYGYSLKEWISLVVPLSGETVKDVSDYLNISEHTLYQIRAKALKKTGLNTYRQFCQLFINGKVRIENNRAPYKTRSINEVLY</sequence>
<gene>
    <name evidence="2" type="ORF">BH006_06775</name>
</gene>
<dbReference type="EMBL" id="MJEL01000054">
    <property type="protein sequence ID" value="OEH95553.1"/>
    <property type="molecule type" value="Genomic_DNA"/>
</dbReference>
<organism evidence="2">
    <name type="scientific">Salmonella enterica</name>
    <name type="common">Salmonella choleraesuis</name>
    <dbReference type="NCBI Taxonomy" id="28901"/>
    <lineage>
        <taxon>Bacteria</taxon>
        <taxon>Pseudomonadati</taxon>
        <taxon>Pseudomonadota</taxon>
        <taxon>Gammaproteobacteria</taxon>
        <taxon>Enterobacterales</taxon>
        <taxon>Enterobacteriaceae</taxon>
        <taxon>Salmonella</taxon>
    </lineage>
</organism>
<dbReference type="InterPro" id="IPR016032">
    <property type="entry name" value="Sig_transdc_resp-reg_C-effctor"/>
</dbReference>
<evidence type="ECO:0000256" key="1">
    <source>
        <dbReference type="SAM" id="Phobius"/>
    </source>
</evidence>
<dbReference type="GO" id="GO:0006355">
    <property type="term" value="P:regulation of DNA-templated transcription"/>
    <property type="evidence" value="ECO:0007669"/>
    <property type="project" value="InterPro"/>
</dbReference>
<reference evidence="2" key="1">
    <citation type="submission" date="2016-09" db="EMBL/GenBank/DDBJ databases">
        <title>Whole Genome Sequencing of Salmonella enterica subsp. enterica serovar Nottingham.</title>
        <authorList>
            <person name="Zheng J."/>
            <person name="Wang H."/>
        </authorList>
    </citation>
    <scope>NUCLEOTIDE SEQUENCE [LARGE SCALE GENOMIC DNA]</scope>
    <source>
        <strain evidence="2">CFSAN055411</strain>
    </source>
</reference>
<dbReference type="RefSeq" id="WP_069721839.1">
    <property type="nucleotide sequence ID" value="NZ_MJEL01000054.1"/>
</dbReference>
<feature type="transmembrane region" description="Helical" evidence="1">
    <location>
        <begin position="6"/>
        <end position="24"/>
    </location>
</feature>
<dbReference type="SUPFAM" id="SSF46894">
    <property type="entry name" value="C-terminal effector domain of the bipartite response regulators"/>
    <property type="match status" value="1"/>
</dbReference>
<keyword evidence="1" id="KW-0812">Transmembrane</keyword>
<dbReference type="AlphaFoldDB" id="A0A3F3IKQ0"/>
<evidence type="ECO:0000313" key="2">
    <source>
        <dbReference type="EMBL" id="OEH95553.1"/>
    </source>
</evidence>